<dbReference type="AlphaFoldDB" id="A0AAJ8BZR5"/>
<sequence length="183" mass="21008">MLKYIGTSYQMPIEVSSEVIAIVPPGHPITFILQMRDLRFYTYVTWRSSSLRCWTRTTRGRKISAFAGDQITFNEMVDMAERPMCQKWEATYEPINRLATKEVIVFEQPEGSYNFGEELREATAEIGPTVLVKIMDARVDGLQNMDFPNVKPVTVESNESWGKRHESAALRILNRGVHGFLTR</sequence>
<protein>
    <submittedName>
        <fullName evidence="1">Uncharacterized protein</fullName>
    </submittedName>
</protein>
<dbReference type="VEuPathDB" id="FungiDB:An11g03990"/>
<evidence type="ECO:0000313" key="1">
    <source>
        <dbReference type="RefSeq" id="XP_059605486.1"/>
    </source>
</evidence>
<gene>
    <name evidence="1" type="ORF">An11g03990</name>
</gene>
<reference evidence="1" key="1">
    <citation type="submission" date="2025-02" db="EMBL/GenBank/DDBJ databases">
        <authorList>
            <consortium name="NCBI Genome Project"/>
        </authorList>
    </citation>
    <scope>NUCLEOTIDE SEQUENCE</scope>
</reference>
<organism evidence="1">
    <name type="scientific">Aspergillus niger</name>
    <dbReference type="NCBI Taxonomy" id="5061"/>
    <lineage>
        <taxon>Eukaryota</taxon>
        <taxon>Fungi</taxon>
        <taxon>Dikarya</taxon>
        <taxon>Ascomycota</taxon>
        <taxon>Pezizomycotina</taxon>
        <taxon>Eurotiomycetes</taxon>
        <taxon>Eurotiomycetidae</taxon>
        <taxon>Eurotiales</taxon>
        <taxon>Aspergillaceae</taxon>
        <taxon>Aspergillus</taxon>
        <taxon>Aspergillus subgen. Circumdati</taxon>
    </lineage>
</organism>
<accession>A0AAJ8BZR5</accession>
<name>A0AAJ8BZR5_ASPNG</name>
<proteinExistence type="predicted"/>
<dbReference type="RefSeq" id="XP_059605486.1">
    <property type="nucleotide sequence ID" value="XM_059750200.1"/>
</dbReference>
<reference evidence="1" key="2">
    <citation type="submission" date="2025-08" db="UniProtKB">
        <authorList>
            <consortium name="RefSeq"/>
        </authorList>
    </citation>
    <scope>IDENTIFICATION</scope>
</reference>
<dbReference type="GeneID" id="84592257"/>
<dbReference type="KEGG" id="ang:An11g03990"/>